<evidence type="ECO:0000313" key="2">
    <source>
        <dbReference type="EMBL" id="MDA0140702.1"/>
    </source>
</evidence>
<organism evidence="2 3">
    <name type="scientific">Solirubrobacter deserti</name>
    <dbReference type="NCBI Taxonomy" id="2282478"/>
    <lineage>
        <taxon>Bacteria</taxon>
        <taxon>Bacillati</taxon>
        <taxon>Actinomycetota</taxon>
        <taxon>Thermoleophilia</taxon>
        <taxon>Solirubrobacterales</taxon>
        <taxon>Solirubrobacteraceae</taxon>
        <taxon>Solirubrobacter</taxon>
    </lineage>
</organism>
<dbReference type="EMBL" id="JAPCID010000043">
    <property type="protein sequence ID" value="MDA0140702.1"/>
    <property type="molecule type" value="Genomic_DNA"/>
</dbReference>
<protein>
    <submittedName>
        <fullName evidence="2">Serine hydrolase</fullName>
    </submittedName>
</protein>
<keyword evidence="3" id="KW-1185">Reference proteome</keyword>
<feature type="domain" description="Beta-lactamase-related" evidence="1">
    <location>
        <begin position="56"/>
        <end position="334"/>
    </location>
</feature>
<sequence length="338" mass="36112">MQIPADAWQVGPWNRYAYVHVSDVVPTVPVSSGEVRELRVEPVDLDLELDPYTDGLAVVRDGALLYERYGGEMDATSLHLSQSVGKSVLGLTAAIVGVDPQALVTDFVAEVGDSGYAGATVRHLLDMTAAIDFVEDYQSFVHYDAACGWHPPIPGSPGSILEFLPTIGPAAWGHGERWHYATPNTDLLGLVVERVAGAPLAQVISERLWAPMGAEADAELTVDPAGMGAPGGGFCARLRDYARLGALVADRGRGIVPPDWIAALGATPIVNPTTVEHADGYANQWWTRDGRVTARGIHGQTISVAPNRTVVAILSSWPDAVDERRDAFQRALVAHINA</sequence>
<reference evidence="2" key="1">
    <citation type="submission" date="2022-10" db="EMBL/GenBank/DDBJ databases">
        <title>The WGS of Solirubrobacter sp. CPCC 204708.</title>
        <authorList>
            <person name="Jiang Z."/>
        </authorList>
    </citation>
    <scope>NUCLEOTIDE SEQUENCE</scope>
    <source>
        <strain evidence="2">CPCC 204708</strain>
    </source>
</reference>
<dbReference type="PANTHER" id="PTHR43283:SF7">
    <property type="entry name" value="BETA-LACTAMASE-RELATED DOMAIN-CONTAINING PROTEIN"/>
    <property type="match status" value="1"/>
</dbReference>
<gene>
    <name evidence="2" type="ORF">OJ962_24615</name>
</gene>
<accession>A0ABT4RQB2</accession>
<dbReference type="GO" id="GO:0016787">
    <property type="term" value="F:hydrolase activity"/>
    <property type="evidence" value="ECO:0007669"/>
    <property type="project" value="UniProtKB-KW"/>
</dbReference>
<dbReference type="Gene3D" id="3.40.710.10">
    <property type="entry name" value="DD-peptidase/beta-lactamase superfamily"/>
    <property type="match status" value="1"/>
</dbReference>
<dbReference type="Pfam" id="PF00144">
    <property type="entry name" value="Beta-lactamase"/>
    <property type="match status" value="1"/>
</dbReference>
<evidence type="ECO:0000313" key="3">
    <source>
        <dbReference type="Proteomes" id="UP001147700"/>
    </source>
</evidence>
<name>A0ABT4RQB2_9ACTN</name>
<dbReference type="Proteomes" id="UP001147700">
    <property type="component" value="Unassembled WGS sequence"/>
</dbReference>
<evidence type="ECO:0000259" key="1">
    <source>
        <dbReference type="Pfam" id="PF00144"/>
    </source>
</evidence>
<dbReference type="InterPro" id="IPR012338">
    <property type="entry name" value="Beta-lactam/transpept-like"/>
</dbReference>
<proteinExistence type="predicted"/>
<dbReference type="RefSeq" id="WP_202958289.1">
    <property type="nucleotide sequence ID" value="NZ_JAPCID010000043.1"/>
</dbReference>
<comment type="caution">
    <text evidence="2">The sequence shown here is derived from an EMBL/GenBank/DDBJ whole genome shotgun (WGS) entry which is preliminary data.</text>
</comment>
<dbReference type="PANTHER" id="PTHR43283">
    <property type="entry name" value="BETA-LACTAMASE-RELATED"/>
    <property type="match status" value="1"/>
</dbReference>
<dbReference type="SUPFAM" id="SSF56601">
    <property type="entry name" value="beta-lactamase/transpeptidase-like"/>
    <property type="match status" value="1"/>
</dbReference>
<dbReference type="InterPro" id="IPR001466">
    <property type="entry name" value="Beta-lactam-related"/>
</dbReference>
<dbReference type="InterPro" id="IPR050789">
    <property type="entry name" value="Diverse_Enzym_Activities"/>
</dbReference>
<keyword evidence="2" id="KW-0378">Hydrolase</keyword>